<gene>
    <name evidence="2" type="ORF">DUNSADRAFT_16759</name>
</gene>
<dbReference type="EMBL" id="MU070221">
    <property type="protein sequence ID" value="KAF5828962.1"/>
    <property type="molecule type" value="Genomic_DNA"/>
</dbReference>
<evidence type="ECO:0000313" key="2">
    <source>
        <dbReference type="EMBL" id="KAF5828962.1"/>
    </source>
</evidence>
<evidence type="ECO:0000313" key="3">
    <source>
        <dbReference type="Proteomes" id="UP000815325"/>
    </source>
</evidence>
<evidence type="ECO:0000256" key="1">
    <source>
        <dbReference type="SAM" id="MobiDB-lite"/>
    </source>
</evidence>
<keyword evidence="3" id="KW-1185">Reference proteome</keyword>
<feature type="region of interest" description="Disordered" evidence="1">
    <location>
        <begin position="24"/>
        <end position="60"/>
    </location>
</feature>
<proteinExistence type="predicted"/>
<comment type="caution">
    <text evidence="2">The sequence shown here is derived from an EMBL/GenBank/DDBJ whole genome shotgun (WGS) entry which is preliminary data.</text>
</comment>
<protein>
    <recommendedName>
        <fullName evidence="4">Encoded protein</fullName>
    </recommendedName>
</protein>
<sequence>MNEGQCTNAKAGKATLADTCTSLNTHTHTHTQPGSRTRSVSPGTHPHSTMDCQSEHPPSHSTVAGSTISCSAITRLSSISVAQAIRKCPALATSGRLDRKHLRHCPCATAAAWERMASNTHQWRVSSFPFGLRQHNLWGRKLLQSSQGRAMDLSEGRAFHPPCLR</sequence>
<accession>A0ABQ7G2X8</accession>
<evidence type="ECO:0008006" key="4">
    <source>
        <dbReference type="Google" id="ProtNLM"/>
    </source>
</evidence>
<feature type="compositionally biased region" description="Polar residues" evidence="1">
    <location>
        <begin position="24"/>
        <end position="52"/>
    </location>
</feature>
<dbReference type="Proteomes" id="UP000815325">
    <property type="component" value="Unassembled WGS sequence"/>
</dbReference>
<reference evidence="2" key="1">
    <citation type="submission" date="2017-08" db="EMBL/GenBank/DDBJ databases">
        <authorList>
            <person name="Polle J.E."/>
            <person name="Barry K."/>
            <person name="Cushman J."/>
            <person name="Schmutz J."/>
            <person name="Tran D."/>
            <person name="Hathwaick L.T."/>
            <person name="Yim W.C."/>
            <person name="Jenkins J."/>
            <person name="Mckie-Krisberg Z.M."/>
            <person name="Prochnik S."/>
            <person name="Lindquist E."/>
            <person name="Dockter R.B."/>
            <person name="Adam C."/>
            <person name="Molina H."/>
            <person name="Bunkerborg J."/>
            <person name="Jin E."/>
            <person name="Buchheim M."/>
            <person name="Magnuson J."/>
        </authorList>
    </citation>
    <scope>NUCLEOTIDE SEQUENCE</scope>
    <source>
        <strain evidence="2">CCAP 19/18</strain>
    </source>
</reference>
<name>A0ABQ7G2X8_DUNSA</name>
<organism evidence="2 3">
    <name type="scientific">Dunaliella salina</name>
    <name type="common">Green alga</name>
    <name type="synonym">Protococcus salinus</name>
    <dbReference type="NCBI Taxonomy" id="3046"/>
    <lineage>
        <taxon>Eukaryota</taxon>
        <taxon>Viridiplantae</taxon>
        <taxon>Chlorophyta</taxon>
        <taxon>core chlorophytes</taxon>
        <taxon>Chlorophyceae</taxon>
        <taxon>CS clade</taxon>
        <taxon>Chlamydomonadales</taxon>
        <taxon>Dunaliellaceae</taxon>
        <taxon>Dunaliella</taxon>
    </lineage>
</organism>